<proteinExistence type="predicted"/>
<dbReference type="AlphaFoldDB" id="A0A645GXU6"/>
<sequence length="166" mass="17913">MSASGLFGRREEAMRAGIRTVNAVEVEEEAFIFGCFLRESRDMYGLTVQKAAEQAKPTTAEQEPPRGEGGVPLPGGRREATQGVHPPSGGVLQFFVAQLPRLVLQHHRNAVAHGIGQAGTARDQFLALAVIGQRTFGDGADQQFKQFGIHGGVLRARRMARPVGHC</sequence>
<evidence type="ECO:0000313" key="2">
    <source>
        <dbReference type="EMBL" id="MPN30872.1"/>
    </source>
</evidence>
<protein>
    <submittedName>
        <fullName evidence="2">Uncharacterized protein</fullName>
    </submittedName>
</protein>
<accession>A0A645GXU6</accession>
<dbReference type="EMBL" id="VSSQ01082164">
    <property type="protein sequence ID" value="MPN30872.1"/>
    <property type="molecule type" value="Genomic_DNA"/>
</dbReference>
<gene>
    <name evidence="2" type="ORF">SDC9_178343</name>
</gene>
<name>A0A645GXU6_9ZZZZ</name>
<comment type="caution">
    <text evidence="2">The sequence shown here is derived from an EMBL/GenBank/DDBJ whole genome shotgun (WGS) entry which is preliminary data.</text>
</comment>
<organism evidence="2">
    <name type="scientific">bioreactor metagenome</name>
    <dbReference type="NCBI Taxonomy" id="1076179"/>
    <lineage>
        <taxon>unclassified sequences</taxon>
        <taxon>metagenomes</taxon>
        <taxon>ecological metagenomes</taxon>
    </lineage>
</organism>
<evidence type="ECO:0000256" key="1">
    <source>
        <dbReference type="SAM" id="MobiDB-lite"/>
    </source>
</evidence>
<reference evidence="2" key="1">
    <citation type="submission" date="2019-08" db="EMBL/GenBank/DDBJ databases">
        <authorList>
            <person name="Kucharzyk K."/>
            <person name="Murdoch R.W."/>
            <person name="Higgins S."/>
            <person name="Loffler F."/>
        </authorList>
    </citation>
    <scope>NUCLEOTIDE SEQUENCE</scope>
</reference>
<feature type="region of interest" description="Disordered" evidence="1">
    <location>
        <begin position="49"/>
        <end position="84"/>
    </location>
</feature>